<evidence type="ECO:0000256" key="2">
    <source>
        <dbReference type="ARBA" id="ARBA00022679"/>
    </source>
</evidence>
<dbReference type="STRING" id="137733.SAMN05421767_13516"/>
<protein>
    <recommendedName>
        <fullName evidence="7">Cytosine-specific methyltransferase</fullName>
        <ecNumber evidence="7">2.1.1.37</ecNumber>
    </recommendedName>
</protein>
<keyword evidence="2 5" id="KW-0808">Transferase</keyword>
<dbReference type="AlphaFoldDB" id="A0A1H9N687"/>
<dbReference type="PROSITE" id="PS51679">
    <property type="entry name" value="SAM_MT_C5"/>
    <property type="match status" value="1"/>
</dbReference>
<name>A0A1H9N687_9LACT</name>
<dbReference type="InterPro" id="IPR031303">
    <property type="entry name" value="C5_meth_CS"/>
</dbReference>
<dbReference type="InterPro" id="IPR018117">
    <property type="entry name" value="C5_DNA_meth_AS"/>
</dbReference>
<evidence type="ECO:0000256" key="3">
    <source>
        <dbReference type="ARBA" id="ARBA00022691"/>
    </source>
</evidence>
<evidence type="ECO:0000313" key="8">
    <source>
        <dbReference type="EMBL" id="SER31434.1"/>
    </source>
</evidence>
<evidence type="ECO:0000256" key="6">
    <source>
        <dbReference type="RuleBase" id="RU000416"/>
    </source>
</evidence>
<evidence type="ECO:0000256" key="4">
    <source>
        <dbReference type="ARBA" id="ARBA00022747"/>
    </source>
</evidence>
<dbReference type="Gene3D" id="3.90.120.10">
    <property type="entry name" value="DNA Methylase, subunit A, domain 2"/>
    <property type="match status" value="1"/>
</dbReference>
<keyword evidence="9" id="KW-1185">Reference proteome</keyword>
<dbReference type="GO" id="GO:0044027">
    <property type="term" value="P:negative regulation of gene expression via chromosomal CpG island methylation"/>
    <property type="evidence" value="ECO:0007669"/>
    <property type="project" value="TreeGrafter"/>
</dbReference>
<evidence type="ECO:0000256" key="1">
    <source>
        <dbReference type="ARBA" id="ARBA00022603"/>
    </source>
</evidence>
<dbReference type="SUPFAM" id="SSF53335">
    <property type="entry name" value="S-adenosyl-L-methionine-dependent methyltransferases"/>
    <property type="match status" value="1"/>
</dbReference>
<dbReference type="GO" id="GO:0009307">
    <property type="term" value="P:DNA restriction-modification system"/>
    <property type="evidence" value="ECO:0007669"/>
    <property type="project" value="UniProtKB-KW"/>
</dbReference>
<dbReference type="PRINTS" id="PR00105">
    <property type="entry name" value="C5METTRFRASE"/>
</dbReference>
<reference evidence="8 9" key="1">
    <citation type="submission" date="2016-10" db="EMBL/GenBank/DDBJ databases">
        <authorList>
            <person name="de Groot N.N."/>
        </authorList>
    </citation>
    <scope>NUCLEOTIDE SEQUENCE [LARGE SCALE GENOMIC DNA]</scope>
    <source>
        <strain evidence="8 9">DSM 15827</strain>
    </source>
</reference>
<dbReference type="InterPro" id="IPR029063">
    <property type="entry name" value="SAM-dependent_MTases_sf"/>
</dbReference>
<dbReference type="InterPro" id="IPR001525">
    <property type="entry name" value="C5_MeTfrase"/>
</dbReference>
<keyword evidence="4" id="KW-0680">Restriction system</keyword>
<gene>
    <name evidence="8" type="ORF">SAMN05421767_13516</name>
</gene>
<dbReference type="Proteomes" id="UP000198556">
    <property type="component" value="Unassembled WGS sequence"/>
</dbReference>
<dbReference type="InterPro" id="IPR050390">
    <property type="entry name" value="C5-Methyltransferase"/>
</dbReference>
<comment type="catalytic activity">
    <reaction evidence="7">
        <text>a 2'-deoxycytidine in DNA + S-adenosyl-L-methionine = a 5-methyl-2'-deoxycytidine in DNA + S-adenosyl-L-homocysteine + H(+)</text>
        <dbReference type="Rhea" id="RHEA:13681"/>
        <dbReference type="Rhea" id="RHEA-COMP:11369"/>
        <dbReference type="Rhea" id="RHEA-COMP:11370"/>
        <dbReference type="ChEBI" id="CHEBI:15378"/>
        <dbReference type="ChEBI" id="CHEBI:57856"/>
        <dbReference type="ChEBI" id="CHEBI:59789"/>
        <dbReference type="ChEBI" id="CHEBI:85452"/>
        <dbReference type="ChEBI" id="CHEBI:85454"/>
        <dbReference type="EC" id="2.1.1.37"/>
    </reaction>
</comment>
<dbReference type="GO" id="GO:0003677">
    <property type="term" value="F:DNA binding"/>
    <property type="evidence" value="ECO:0007669"/>
    <property type="project" value="TreeGrafter"/>
</dbReference>
<keyword evidence="1 5" id="KW-0489">Methyltransferase</keyword>
<dbReference type="CDD" id="cd00315">
    <property type="entry name" value="Cyt_C5_DNA_methylase"/>
    <property type="match status" value="1"/>
</dbReference>
<dbReference type="GO" id="GO:0003886">
    <property type="term" value="F:DNA (cytosine-5-)-methyltransferase activity"/>
    <property type="evidence" value="ECO:0007669"/>
    <property type="project" value="UniProtKB-EC"/>
</dbReference>
<accession>A0A1H9N687</accession>
<keyword evidence="3 5" id="KW-0949">S-adenosyl-L-methionine</keyword>
<dbReference type="EC" id="2.1.1.37" evidence="7"/>
<evidence type="ECO:0000256" key="5">
    <source>
        <dbReference type="PROSITE-ProRule" id="PRU01016"/>
    </source>
</evidence>
<dbReference type="Gene3D" id="3.40.50.150">
    <property type="entry name" value="Vaccinia Virus protein VP39"/>
    <property type="match status" value="1"/>
</dbReference>
<feature type="active site" evidence="5">
    <location>
        <position position="122"/>
    </location>
</feature>
<evidence type="ECO:0000256" key="7">
    <source>
        <dbReference type="RuleBase" id="RU000417"/>
    </source>
</evidence>
<dbReference type="NCBIfam" id="TIGR00675">
    <property type="entry name" value="dcm"/>
    <property type="match status" value="1"/>
</dbReference>
<organism evidence="8 9">
    <name type="scientific">Granulicatella balaenopterae</name>
    <dbReference type="NCBI Taxonomy" id="137733"/>
    <lineage>
        <taxon>Bacteria</taxon>
        <taxon>Bacillati</taxon>
        <taxon>Bacillota</taxon>
        <taxon>Bacilli</taxon>
        <taxon>Lactobacillales</taxon>
        <taxon>Carnobacteriaceae</taxon>
        <taxon>Granulicatella</taxon>
    </lineage>
</organism>
<evidence type="ECO:0000313" key="9">
    <source>
        <dbReference type="Proteomes" id="UP000198556"/>
    </source>
</evidence>
<dbReference type="PANTHER" id="PTHR10629:SF52">
    <property type="entry name" value="DNA (CYTOSINE-5)-METHYLTRANSFERASE 1"/>
    <property type="match status" value="1"/>
</dbReference>
<dbReference type="EMBL" id="FOGF01000035">
    <property type="protein sequence ID" value="SER31434.1"/>
    <property type="molecule type" value="Genomic_DNA"/>
</dbReference>
<sequence length="383" mass="43419">MSKKYFHNSVNTIDANTVNFSPDFKNLNVLSLFSGAGGMDLGFQGDFDFLGTHYEKNPFSLVFANDIFKQAADVYEDNFNHQVERRSVDELTFDEIDHQIEKNTNKPISEVPIDVILGGFPCQTFSYAGKRGGLSDPRGQLYRHMIRIIEHYNPKMFIAENVDGIRNSRKNDKGDKIERSALDIILDDFDKAGYNVQYNVLNSADYGVPQTRRRVIIMGIRKDLGDISDQFYPAVSFDETGLFTGKMWKTSKDGIDDIWDKVNSPTIANHTTRDISKAKFYPGKRTQGNNKIDANRPAPTIRAEHHGNIEAHYRSYDGFEPDDMQGWRRLSVRECARLQSFPDSFIFTTSASSAYKAIGNAVPPVMAWNIARSVAYTLSQLEN</sequence>
<dbReference type="PROSITE" id="PS00095">
    <property type="entry name" value="C5_MTASE_2"/>
    <property type="match status" value="1"/>
</dbReference>
<dbReference type="PROSITE" id="PS00094">
    <property type="entry name" value="C5_MTASE_1"/>
    <property type="match status" value="1"/>
</dbReference>
<dbReference type="GO" id="GO:0032259">
    <property type="term" value="P:methylation"/>
    <property type="evidence" value="ECO:0007669"/>
    <property type="project" value="UniProtKB-KW"/>
</dbReference>
<comment type="similarity">
    <text evidence="5 6">Belongs to the class I-like SAM-binding methyltransferase superfamily. C5-methyltransferase family.</text>
</comment>
<dbReference type="Pfam" id="PF00145">
    <property type="entry name" value="DNA_methylase"/>
    <property type="match status" value="1"/>
</dbReference>
<dbReference type="PANTHER" id="PTHR10629">
    <property type="entry name" value="CYTOSINE-SPECIFIC METHYLTRANSFERASE"/>
    <property type="match status" value="1"/>
</dbReference>
<proteinExistence type="inferred from homology"/>